<dbReference type="InterPro" id="IPR013341">
    <property type="entry name" value="Mandelate_racemase_N_dom"/>
</dbReference>
<protein>
    <submittedName>
        <fullName evidence="4">Uncharacterized protein</fullName>
    </submittedName>
</protein>
<feature type="domain" description="Mandelate racemase/muconate lactonizing enzyme N-terminal" evidence="2">
    <location>
        <begin position="32"/>
        <end position="130"/>
    </location>
</feature>
<dbReference type="InterPro" id="IPR034593">
    <property type="entry name" value="DgoD-like"/>
</dbReference>
<dbReference type="SUPFAM" id="SSF51604">
    <property type="entry name" value="Enolase C-terminal domain-like"/>
    <property type="match status" value="1"/>
</dbReference>
<evidence type="ECO:0000259" key="2">
    <source>
        <dbReference type="Pfam" id="PF02746"/>
    </source>
</evidence>
<gene>
    <name evidence="4" type="ORF">TW71_11945</name>
</gene>
<dbReference type="PANTHER" id="PTHR48080">
    <property type="entry name" value="D-GALACTONATE DEHYDRATASE-RELATED"/>
    <property type="match status" value="1"/>
</dbReference>
<reference evidence="4" key="1">
    <citation type="journal article" date="2015" name="BMC Genomics">
        <title>Genome mining reveals unlocked bioactive potential of marine Gram-negative bacteria.</title>
        <authorList>
            <person name="Machado H."/>
            <person name="Sonnenschein E.C."/>
            <person name="Melchiorsen J."/>
            <person name="Gram L."/>
        </authorList>
    </citation>
    <scope>NUCLEOTIDE SEQUENCE</scope>
    <source>
        <strain evidence="4">S2052</strain>
    </source>
</reference>
<organism evidence="4">
    <name type="scientific">Vibrio coralliilyticus</name>
    <dbReference type="NCBI Taxonomy" id="190893"/>
    <lineage>
        <taxon>Bacteria</taxon>
        <taxon>Pseudomonadati</taxon>
        <taxon>Pseudomonadota</taxon>
        <taxon>Gammaproteobacteria</taxon>
        <taxon>Vibrionales</taxon>
        <taxon>Vibrionaceae</taxon>
        <taxon>Vibrio</taxon>
    </lineage>
</organism>
<dbReference type="InterPro" id="IPR036849">
    <property type="entry name" value="Enolase-like_C_sf"/>
</dbReference>
<dbReference type="AlphaFoldDB" id="A0A837G8E8"/>
<name>A0A837G8E8_9VIBR</name>
<feature type="domain" description="Enolase C-terminal" evidence="3">
    <location>
        <begin position="152"/>
        <end position="369"/>
    </location>
</feature>
<dbReference type="Gene3D" id="3.30.390.10">
    <property type="entry name" value="Enolase-like, N-terminal domain"/>
    <property type="match status" value="1"/>
</dbReference>
<comment type="caution">
    <text evidence="4">The sequence shown here is derived from an EMBL/GenBank/DDBJ whole genome shotgun (WGS) entry which is preliminary data.</text>
</comment>
<dbReference type="RefSeq" id="WP_045986043.1">
    <property type="nucleotide sequence ID" value="NZ_CP063052.1"/>
</dbReference>
<accession>A0A837G8E8</accession>
<sequence length="403" mass="44198">MVSIKSVRPIILTSDYGFDGCAENLLHLPTGQRTCSMVEITLSNGIKGIGEGYLGVFAPQVFRSIVELIAPSITGDNVEKGYQQVVKKAKNVTAYWSLHGAAQHVISAIEIALVDAYAKLKGVPAVELFGGAKVNEIEMYGSGGDSLHPIYMTKELEQLAVRGICTIKIRARHNQVAKTVWTINKAQQFGIQVAVDMTQNLAVEGQTAQDVIAFQQEVFNQTGHQLVFVEECLGLDKLAQLPELAANPDINVAGGEIVTTKEELLERIERGYYNVIQPDASVLGGIEETIDVCKYAQQHQIRPVVHSWGGPVSMMANYIAAFATGCDLIEYPMPNFAIRQAMFDFDAHIQDGKLRLSDKPGLGIELSPELESEFPYKDSSVYHCFPLESGLDALEQSHGNWKE</sequence>
<dbReference type="Pfam" id="PF02746">
    <property type="entry name" value="MR_MLE_N"/>
    <property type="match status" value="1"/>
</dbReference>
<dbReference type="Pfam" id="PF13378">
    <property type="entry name" value="MR_MLE_C"/>
    <property type="match status" value="1"/>
</dbReference>
<keyword evidence="1" id="KW-0456">Lyase</keyword>
<evidence type="ECO:0000259" key="3">
    <source>
        <dbReference type="Pfam" id="PF13378"/>
    </source>
</evidence>
<dbReference type="PANTHER" id="PTHR48080:SF2">
    <property type="entry name" value="D-GALACTONATE DEHYDRATASE"/>
    <property type="match status" value="1"/>
</dbReference>
<dbReference type="SUPFAM" id="SSF54826">
    <property type="entry name" value="Enolase N-terminal domain-like"/>
    <property type="match status" value="1"/>
</dbReference>
<dbReference type="EMBL" id="JXXR01000012">
    <property type="protein sequence ID" value="KJY72874.1"/>
    <property type="molecule type" value="Genomic_DNA"/>
</dbReference>
<evidence type="ECO:0000256" key="1">
    <source>
        <dbReference type="ARBA" id="ARBA00023239"/>
    </source>
</evidence>
<evidence type="ECO:0000313" key="4">
    <source>
        <dbReference type="EMBL" id="KJY72874.1"/>
    </source>
</evidence>
<dbReference type="InterPro" id="IPR029017">
    <property type="entry name" value="Enolase-like_N"/>
</dbReference>
<dbReference type="InterPro" id="IPR029065">
    <property type="entry name" value="Enolase_C-like"/>
</dbReference>
<dbReference type="Gene3D" id="3.20.20.120">
    <property type="entry name" value="Enolase-like C-terminal domain"/>
    <property type="match status" value="1"/>
</dbReference>
<proteinExistence type="predicted"/>
<dbReference type="GO" id="GO:0016829">
    <property type="term" value="F:lyase activity"/>
    <property type="evidence" value="ECO:0007669"/>
    <property type="project" value="UniProtKB-KW"/>
</dbReference>